<dbReference type="EMBL" id="JACNJZ010000035">
    <property type="protein sequence ID" value="MBC8316469.1"/>
    <property type="molecule type" value="Genomic_DNA"/>
</dbReference>
<organism evidence="1 2">
    <name type="scientific">Candidatus Desulfobia pelagia</name>
    <dbReference type="NCBI Taxonomy" id="2841692"/>
    <lineage>
        <taxon>Bacteria</taxon>
        <taxon>Pseudomonadati</taxon>
        <taxon>Thermodesulfobacteriota</taxon>
        <taxon>Desulfobulbia</taxon>
        <taxon>Desulfobulbales</taxon>
        <taxon>Desulfobulbaceae</taxon>
        <taxon>Candidatus Desulfobia</taxon>
    </lineage>
</organism>
<name>A0A8J6NB58_9BACT</name>
<sequence>MNTIVPFHKKAPEKTLQEKKELFELVNYLLDLEENSFTGQVKIDFERGSVNRVAFNQKIRTCHSLFANE</sequence>
<evidence type="ECO:0000313" key="1">
    <source>
        <dbReference type="EMBL" id="MBC8316469.1"/>
    </source>
</evidence>
<proteinExistence type="predicted"/>
<evidence type="ECO:0000313" key="2">
    <source>
        <dbReference type="Proteomes" id="UP000614424"/>
    </source>
</evidence>
<dbReference type="AlphaFoldDB" id="A0A8J6NB58"/>
<accession>A0A8J6NB58</accession>
<protein>
    <submittedName>
        <fullName evidence="1">Uncharacterized protein</fullName>
    </submittedName>
</protein>
<gene>
    <name evidence="1" type="ORF">H8E41_01090</name>
</gene>
<reference evidence="1 2" key="1">
    <citation type="submission" date="2020-08" db="EMBL/GenBank/DDBJ databases">
        <title>Bridging the membrane lipid divide: bacteria of the FCB group superphylum have the potential to synthesize archaeal ether lipids.</title>
        <authorList>
            <person name="Villanueva L."/>
            <person name="Von Meijenfeldt F.A.B."/>
            <person name="Westbye A.B."/>
            <person name="Yadav S."/>
            <person name="Hopmans E.C."/>
            <person name="Dutilh B.E."/>
            <person name="Sinninghe Damste J.S."/>
        </authorList>
    </citation>
    <scope>NUCLEOTIDE SEQUENCE [LARGE SCALE GENOMIC DNA]</scope>
    <source>
        <strain evidence="1">NIOZ-UU47</strain>
    </source>
</reference>
<dbReference type="Proteomes" id="UP000614424">
    <property type="component" value="Unassembled WGS sequence"/>
</dbReference>
<comment type="caution">
    <text evidence="1">The sequence shown here is derived from an EMBL/GenBank/DDBJ whole genome shotgun (WGS) entry which is preliminary data.</text>
</comment>